<feature type="domain" description="CR-type" evidence="12">
    <location>
        <begin position="130"/>
        <end position="214"/>
    </location>
</feature>
<evidence type="ECO:0000313" key="13">
    <source>
        <dbReference type="EMBL" id="EAY16904.1"/>
    </source>
</evidence>
<keyword evidence="1 8" id="KW-0479">Metal-binding</keyword>
<evidence type="ECO:0000256" key="9">
    <source>
        <dbReference type="SAM" id="MobiDB-lite"/>
    </source>
</evidence>
<dbReference type="PROSITE" id="PS51007">
    <property type="entry name" value="CYTC"/>
    <property type="match status" value="1"/>
</dbReference>
<feature type="zinc finger region" description="CR-type" evidence="8">
    <location>
        <begin position="130"/>
        <end position="214"/>
    </location>
</feature>
<reference evidence="13" key="1">
    <citation type="submission" date="2006-10" db="EMBL/GenBank/DDBJ databases">
        <authorList>
            <person name="Amadeo P."/>
            <person name="Zhao Q."/>
            <person name="Wortman J."/>
            <person name="Fraser-Liggett C."/>
            <person name="Carlton J."/>
        </authorList>
    </citation>
    <scope>NUCLEOTIDE SEQUENCE</scope>
    <source>
        <strain evidence="13">G3</strain>
    </source>
</reference>
<dbReference type="GO" id="GO:0030544">
    <property type="term" value="F:Hsp70 protein binding"/>
    <property type="evidence" value="ECO:0007669"/>
    <property type="project" value="InterPro"/>
</dbReference>
<keyword evidence="3 8" id="KW-0863">Zinc-finger</keyword>
<dbReference type="InterPro" id="IPR018253">
    <property type="entry name" value="DnaJ_domain_CS"/>
</dbReference>
<dbReference type="InParanoid" id="A2DRV7"/>
<dbReference type="PROSITE" id="PS00636">
    <property type="entry name" value="DNAJ_1"/>
    <property type="match status" value="1"/>
</dbReference>
<dbReference type="VEuPathDB" id="TrichDB:TVAG_150550"/>
<dbReference type="HAMAP" id="MF_01152">
    <property type="entry name" value="DnaJ"/>
    <property type="match status" value="1"/>
</dbReference>
<dbReference type="CDD" id="cd10747">
    <property type="entry name" value="DnaJ_C"/>
    <property type="match status" value="1"/>
</dbReference>
<keyword evidence="4 8" id="KW-0862">Zinc</keyword>
<proteinExistence type="inferred from homology"/>
<dbReference type="InterPro" id="IPR001623">
    <property type="entry name" value="DnaJ_domain"/>
</dbReference>
<gene>
    <name evidence="13" type="ORF">TVAG_150550</name>
</gene>
<dbReference type="VEuPathDB" id="TrichDB:TVAGG3_0978610"/>
<dbReference type="Gene3D" id="2.60.260.20">
    <property type="entry name" value="Urease metallochaperone UreE, N-terminal domain"/>
    <property type="match status" value="2"/>
</dbReference>
<keyword evidence="7" id="KW-0349">Heme</keyword>
<dbReference type="GO" id="GO:0009408">
    <property type="term" value="P:response to heat"/>
    <property type="evidence" value="ECO:0007669"/>
    <property type="project" value="InterPro"/>
</dbReference>
<keyword evidence="5 7" id="KW-0408">Iron</keyword>
<dbReference type="InterPro" id="IPR001305">
    <property type="entry name" value="HSP_DnaJ_Cys-rich_dom"/>
</dbReference>
<dbReference type="FunFam" id="2.60.260.20:FF:000003">
    <property type="entry name" value="DnaJ subfamily A member 2"/>
    <property type="match status" value="1"/>
</dbReference>
<dbReference type="GO" id="GO:0005829">
    <property type="term" value="C:cytosol"/>
    <property type="evidence" value="ECO:0000318"/>
    <property type="project" value="GO_Central"/>
</dbReference>
<dbReference type="SMART" id="SM00271">
    <property type="entry name" value="DnaJ"/>
    <property type="match status" value="1"/>
</dbReference>
<dbReference type="Pfam" id="PF00226">
    <property type="entry name" value="DnaJ"/>
    <property type="match status" value="1"/>
</dbReference>
<name>A2DRV7_TRIV3</name>
<dbReference type="GO" id="GO:0009055">
    <property type="term" value="F:electron transfer activity"/>
    <property type="evidence" value="ECO:0007669"/>
    <property type="project" value="InterPro"/>
</dbReference>
<dbReference type="EMBL" id="DS113237">
    <property type="protein sequence ID" value="EAY16904.1"/>
    <property type="molecule type" value="Genomic_DNA"/>
</dbReference>
<evidence type="ECO:0000256" key="4">
    <source>
        <dbReference type="ARBA" id="ARBA00022833"/>
    </source>
</evidence>
<evidence type="ECO:0000259" key="10">
    <source>
        <dbReference type="PROSITE" id="PS50076"/>
    </source>
</evidence>
<dbReference type="STRING" id="5722.A2DRV7"/>
<dbReference type="InterPro" id="IPR012724">
    <property type="entry name" value="DnaJ"/>
</dbReference>
<dbReference type="Gene3D" id="2.10.230.10">
    <property type="entry name" value="Heat shock protein DnaJ, cysteine-rich domain"/>
    <property type="match status" value="1"/>
</dbReference>
<dbReference type="GO" id="GO:0008270">
    <property type="term" value="F:zinc ion binding"/>
    <property type="evidence" value="ECO:0007669"/>
    <property type="project" value="UniProtKB-KW"/>
</dbReference>
<feature type="compositionally biased region" description="Basic and acidic residues" evidence="9">
    <location>
        <begin position="384"/>
        <end position="398"/>
    </location>
</feature>
<evidence type="ECO:0000256" key="8">
    <source>
        <dbReference type="PROSITE-ProRule" id="PRU00546"/>
    </source>
</evidence>
<evidence type="ECO:0000256" key="2">
    <source>
        <dbReference type="ARBA" id="ARBA00022737"/>
    </source>
</evidence>
<evidence type="ECO:0000313" key="14">
    <source>
        <dbReference type="Proteomes" id="UP000001542"/>
    </source>
</evidence>
<dbReference type="Pfam" id="PF00684">
    <property type="entry name" value="DnaJ_CXXCXGXG"/>
    <property type="match status" value="1"/>
</dbReference>
<dbReference type="Pfam" id="PF01556">
    <property type="entry name" value="DnaJ_C"/>
    <property type="match status" value="1"/>
</dbReference>
<dbReference type="InterPro" id="IPR044713">
    <property type="entry name" value="DNJA1/2-like"/>
</dbReference>
<protein>
    <submittedName>
        <fullName evidence="13">DnaJ domain containing protein</fullName>
    </submittedName>
</protein>
<dbReference type="FunCoup" id="A2DRV7">
    <property type="interactions" value="751"/>
</dbReference>
<dbReference type="GO" id="GO:0042026">
    <property type="term" value="P:protein refolding"/>
    <property type="evidence" value="ECO:0000318"/>
    <property type="project" value="GO_Central"/>
</dbReference>
<keyword evidence="14" id="KW-1185">Reference proteome</keyword>
<evidence type="ECO:0000259" key="12">
    <source>
        <dbReference type="PROSITE" id="PS51188"/>
    </source>
</evidence>
<dbReference type="CDD" id="cd06257">
    <property type="entry name" value="DnaJ"/>
    <property type="match status" value="1"/>
</dbReference>
<dbReference type="SUPFAM" id="SSF49493">
    <property type="entry name" value="HSP40/DnaJ peptide-binding domain"/>
    <property type="match status" value="2"/>
</dbReference>
<dbReference type="GO" id="GO:0005524">
    <property type="term" value="F:ATP binding"/>
    <property type="evidence" value="ECO:0007669"/>
    <property type="project" value="InterPro"/>
</dbReference>
<dbReference type="GO" id="GO:0051082">
    <property type="term" value="F:unfolded protein binding"/>
    <property type="evidence" value="ECO:0007669"/>
    <property type="project" value="InterPro"/>
</dbReference>
<feature type="region of interest" description="Disordered" evidence="9">
    <location>
        <begin position="353"/>
        <end position="415"/>
    </location>
</feature>
<organism evidence="13 14">
    <name type="scientific">Trichomonas vaginalis (strain ATCC PRA-98 / G3)</name>
    <dbReference type="NCBI Taxonomy" id="412133"/>
    <lineage>
        <taxon>Eukaryota</taxon>
        <taxon>Metamonada</taxon>
        <taxon>Parabasalia</taxon>
        <taxon>Trichomonadida</taxon>
        <taxon>Trichomonadidae</taxon>
        <taxon>Trichomonas</taxon>
    </lineage>
</organism>
<evidence type="ECO:0000259" key="11">
    <source>
        <dbReference type="PROSITE" id="PS51007"/>
    </source>
</evidence>
<dbReference type="CDD" id="cd10719">
    <property type="entry name" value="DnaJ_zf"/>
    <property type="match status" value="1"/>
</dbReference>
<feature type="domain" description="J" evidence="10">
    <location>
        <begin position="6"/>
        <end position="71"/>
    </location>
</feature>
<dbReference type="AlphaFoldDB" id="A2DRV7"/>
<reference evidence="13" key="2">
    <citation type="journal article" date="2007" name="Science">
        <title>Draft genome sequence of the sexually transmitted pathogen Trichomonas vaginalis.</title>
        <authorList>
            <person name="Carlton J.M."/>
            <person name="Hirt R.P."/>
            <person name="Silva J.C."/>
            <person name="Delcher A.L."/>
            <person name="Schatz M."/>
            <person name="Zhao Q."/>
            <person name="Wortman J.R."/>
            <person name="Bidwell S.L."/>
            <person name="Alsmark U.C.M."/>
            <person name="Besteiro S."/>
            <person name="Sicheritz-Ponten T."/>
            <person name="Noel C.J."/>
            <person name="Dacks J.B."/>
            <person name="Foster P.G."/>
            <person name="Simillion C."/>
            <person name="Van de Peer Y."/>
            <person name="Miranda-Saavedra D."/>
            <person name="Barton G.J."/>
            <person name="Westrop G.D."/>
            <person name="Mueller S."/>
            <person name="Dessi D."/>
            <person name="Fiori P.L."/>
            <person name="Ren Q."/>
            <person name="Paulsen I."/>
            <person name="Zhang H."/>
            <person name="Bastida-Corcuera F.D."/>
            <person name="Simoes-Barbosa A."/>
            <person name="Brown M.T."/>
            <person name="Hayes R.D."/>
            <person name="Mukherjee M."/>
            <person name="Okumura C.Y."/>
            <person name="Schneider R."/>
            <person name="Smith A.J."/>
            <person name="Vanacova S."/>
            <person name="Villalvazo M."/>
            <person name="Haas B.J."/>
            <person name="Pertea M."/>
            <person name="Feldblyum T.V."/>
            <person name="Utterback T.R."/>
            <person name="Shu C.L."/>
            <person name="Osoegawa K."/>
            <person name="de Jong P.J."/>
            <person name="Hrdy I."/>
            <person name="Horvathova L."/>
            <person name="Zubacova Z."/>
            <person name="Dolezal P."/>
            <person name="Malik S.B."/>
            <person name="Logsdon J.M. Jr."/>
            <person name="Henze K."/>
            <person name="Gupta A."/>
            <person name="Wang C.C."/>
            <person name="Dunne R.L."/>
            <person name="Upcroft J.A."/>
            <person name="Upcroft P."/>
            <person name="White O."/>
            <person name="Salzberg S.L."/>
            <person name="Tang P."/>
            <person name="Chiu C.-H."/>
            <person name="Lee Y.-S."/>
            <person name="Embley T.M."/>
            <person name="Coombs G.H."/>
            <person name="Mottram J.C."/>
            <person name="Tachezy J."/>
            <person name="Fraser-Liggett C.M."/>
            <person name="Johnson P.J."/>
        </authorList>
    </citation>
    <scope>NUCLEOTIDE SEQUENCE [LARGE SCALE GENOMIC DNA]</scope>
    <source>
        <strain evidence="13">G3</strain>
    </source>
</reference>
<sequence>MVVDTKLYDLLGVSPTATDREIKKAFMIKAKELHPDKNRDDPQATEKFQAVNEAYEILKDPEKRANYDNYGPDSLHNGQEDDMDDDIFSHLFGFGGGFGRTYGSRRSSRPQRTRDTEQHVQCTLEELYNGTDKKVHIQRNKICSKCHGNGTKDGNPPQKCNKCHGSGVVLESYRRGNTYFQTSSDCPVCHGTGLYIAKSDVCPNCKGDKVVRENKQLTVHITPGMQDGEYIMMAGESDDYPGCETGDLYIVIDEQRHDLFQRKGENLLYKKRLSFTEALLGFKFTIPTLDGRTLVIERQNASTNFGDVIVVKNEGMPKTSSGLEKGDLFVQFSIKFPKVSDIPPPLLDAMKRYMPPDQPDVDEKDPNVFKPSIFQSSMKAFNTTEKRRQQRNDRREAYQESSDEETAPGNGCQPM</sequence>
<feature type="domain" description="Cytochrome c" evidence="11">
    <location>
        <begin position="171"/>
        <end position="256"/>
    </location>
</feature>
<dbReference type="GO" id="GO:0020037">
    <property type="term" value="F:heme binding"/>
    <property type="evidence" value="ECO:0007669"/>
    <property type="project" value="InterPro"/>
</dbReference>
<dbReference type="OMA" id="PSCHGHG"/>
<dbReference type="PROSITE" id="PS50076">
    <property type="entry name" value="DNAJ_2"/>
    <property type="match status" value="1"/>
</dbReference>
<dbReference type="SMR" id="A2DRV7"/>
<accession>A2DRV7</accession>
<keyword evidence="2" id="KW-0677">Repeat</keyword>
<dbReference type="Gene3D" id="1.10.287.110">
    <property type="entry name" value="DnaJ domain"/>
    <property type="match status" value="1"/>
</dbReference>
<dbReference type="FunFam" id="2.10.230.10:FF:000002">
    <property type="entry name" value="Molecular chaperone DnaJ"/>
    <property type="match status" value="1"/>
</dbReference>
<dbReference type="OrthoDB" id="550424at2759"/>
<dbReference type="InterPro" id="IPR036869">
    <property type="entry name" value="J_dom_sf"/>
</dbReference>
<dbReference type="KEGG" id="tva:4774916"/>
<dbReference type="InterPro" id="IPR009056">
    <property type="entry name" value="Cyt_c-like_dom"/>
</dbReference>
<evidence type="ECO:0000256" key="7">
    <source>
        <dbReference type="PROSITE-ProRule" id="PRU00433"/>
    </source>
</evidence>
<evidence type="ECO:0000256" key="5">
    <source>
        <dbReference type="ARBA" id="ARBA00023004"/>
    </source>
</evidence>
<keyword evidence="6" id="KW-0143">Chaperone</keyword>
<dbReference type="RefSeq" id="XP_001329127.1">
    <property type="nucleotide sequence ID" value="XM_001329092.1"/>
</dbReference>
<dbReference type="InterPro" id="IPR036410">
    <property type="entry name" value="HSP_DnaJ_Cys-rich_dom_sf"/>
</dbReference>
<evidence type="ECO:0000256" key="3">
    <source>
        <dbReference type="ARBA" id="ARBA00022771"/>
    </source>
</evidence>
<dbReference type="SUPFAM" id="SSF46565">
    <property type="entry name" value="Chaperone J-domain"/>
    <property type="match status" value="1"/>
</dbReference>
<dbReference type="PROSITE" id="PS51188">
    <property type="entry name" value="ZF_CR"/>
    <property type="match status" value="1"/>
</dbReference>
<evidence type="ECO:0000256" key="1">
    <source>
        <dbReference type="ARBA" id="ARBA00022723"/>
    </source>
</evidence>
<dbReference type="InterPro" id="IPR002939">
    <property type="entry name" value="DnaJ_C"/>
</dbReference>
<dbReference type="eggNOG" id="KOG0712">
    <property type="taxonomic scope" value="Eukaryota"/>
</dbReference>
<evidence type="ECO:0000256" key="6">
    <source>
        <dbReference type="ARBA" id="ARBA00023186"/>
    </source>
</evidence>
<dbReference type="Proteomes" id="UP000001542">
    <property type="component" value="Unassembled WGS sequence"/>
</dbReference>
<dbReference type="GO" id="GO:0051087">
    <property type="term" value="F:protein-folding chaperone binding"/>
    <property type="evidence" value="ECO:0000318"/>
    <property type="project" value="GO_Central"/>
</dbReference>
<dbReference type="PANTHER" id="PTHR43888">
    <property type="entry name" value="DNAJ-LIKE-2, ISOFORM A-RELATED"/>
    <property type="match status" value="1"/>
</dbReference>
<feature type="compositionally biased region" description="Polar residues" evidence="9">
    <location>
        <begin position="373"/>
        <end position="383"/>
    </location>
</feature>
<dbReference type="SUPFAM" id="SSF57938">
    <property type="entry name" value="DnaJ/Hsp40 cysteine-rich domain"/>
    <property type="match status" value="1"/>
</dbReference>
<dbReference type="InterPro" id="IPR008971">
    <property type="entry name" value="HSP40/DnaJ_pept-bd"/>
</dbReference>
<dbReference type="PRINTS" id="PR00625">
    <property type="entry name" value="JDOMAIN"/>
</dbReference>
<dbReference type="GO" id="GO:0005737">
    <property type="term" value="C:cytoplasm"/>
    <property type="evidence" value="ECO:0000318"/>
    <property type="project" value="GO_Central"/>
</dbReference>